<comment type="caution">
    <text evidence="1">The sequence shown here is derived from an EMBL/GenBank/DDBJ whole genome shotgun (WGS) entry which is preliminary data.</text>
</comment>
<organism evidence="1 2">
    <name type="scientific">Micromonospora pisi</name>
    <dbReference type="NCBI Taxonomy" id="589240"/>
    <lineage>
        <taxon>Bacteria</taxon>
        <taxon>Bacillati</taxon>
        <taxon>Actinomycetota</taxon>
        <taxon>Actinomycetes</taxon>
        <taxon>Micromonosporales</taxon>
        <taxon>Micromonosporaceae</taxon>
        <taxon>Micromonospora</taxon>
    </lineage>
</organism>
<gene>
    <name evidence="1" type="ORF">BDK92_0774</name>
</gene>
<accession>A0A495JDV1</accession>
<dbReference type="EMBL" id="RBKT01000001">
    <property type="protein sequence ID" value="RKR86544.1"/>
    <property type="molecule type" value="Genomic_DNA"/>
</dbReference>
<proteinExistence type="predicted"/>
<dbReference type="AlphaFoldDB" id="A0A495JDV1"/>
<sequence length="116" mass="12441">MGNRLLADLVPATIGATEPYLFSLSSGTYVGVHIPDEPPGPLRLVMRNVATGEAVAFGEDDDANHHVRPMILGGQQVKWECLCPSGVRWHGGTDFASATPVVIHTMTLPYLTFEGP</sequence>
<evidence type="ECO:0000313" key="2">
    <source>
        <dbReference type="Proteomes" id="UP000277671"/>
    </source>
</evidence>
<name>A0A495JDV1_9ACTN</name>
<reference evidence="1 2" key="1">
    <citation type="submission" date="2018-10" db="EMBL/GenBank/DDBJ databases">
        <title>Sequencing the genomes of 1000 actinobacteria strains.</title>
        <authorList>
            <person name="Klenk H.-P."/>
        </authorList>
    </citation>
    <scope>NUCLEOTIDE SEQUENCE [LARGE SCALE GENOMIC DNA]</scope>
    <source>
        <strain evidence="1 2">DSM 45175</strain>
    </source>
</reference>
<keyword evidence="2" id="KW-1185">Reference proteome</keyword>
<protein>
    <submittedName>
        <fullName evidence="1">Uncharacterized protein</fullName>
    </submittedName>
</protein>
<dbReference type="Proteomes" id="UP000277671">
    <property type="component" value="Unassembled WGS sequence"/>
</dbReference>
<evidence type="ECO:0000313" key="1">
    <source>
        <dbReference type="EMBL" id="RKR86544.1"/>
    </source>
</evidence>